<organism evidence="2 3">
    <name type="scientific">Araneus ventricosus</name>
    <name type="common">Orbweaver spider</name>
    <name type="synonym">Epeira ventricosa</name>
    <dbReference type="NCBI Taxonomy" id="182803"/>
    <lineage>
        <taxon>Eukaryota</taxon>
        <taxon>Metazoa</taxon>
        <taxon>Ecdysozoa</taxon>
        <taxon>Arthropoda</taxon>
        <taxon>Chelicerata</taxon>
        <taxon>Arachnida</taxon>
        <taxon>Araneae</taxon>
        <taxon>Araneomorphae</taxon>
        <taxon>Entelegynae</taxon>
        <taxon>Araneoidea</taxon>
        <taxon>Araneidae</taxon>
        <taxon>Araneus</taxon>
    </lineage>
</organism>
<comment type="caution">
    <text evidence="2">The sequence shown here is derived from an EMBL/GenBank/DDBJ whole genome shotgun (WGS) entry which is preliminary data.</text>
</comment>
<dbReference type="EMBL" id="BGPR01177073">
    <property type="protein sequence ID" value="GBM50344.1"/>
    <property type="molecule type" value="Genomic_DNA"/>
</dbReference>
<gene>
    <name evidence="2" type="ORF">AVEN_184200_1</name>
</gene>
<feature type="region of interest" description="Disordered" evidence="1">
    <location>
        <begin position="47"/>
        <end position="73"/>
    </location>
</feature>
<evidence type="ECO:0000313" key="2">
    <source>
        <dbReference type="EMBL" id="GBM50344.1"/>
    </source>
</evidence>
<sequence>HLVRYGCKGDCSRNCECKRSGLRRTTMCSKYAGESCFNRNIPDSKDEYDTEEHVQVKPSSASTREDCSKRRRF</sequence>
<keyword evidence="3" id="KW-1185">Reference proteome</keyword>
<feature type="non-terminal residue" evidence="2">
    <location>
        <position position="1"/>
    </location>
</feature>
<proteinExistence type="predicted"/>
<accession>A0A4Y2GEB5</accession>
<protein>
    <submittedName>
        <fullName evidence="2">Uncharacterized protein</fullName>
    </submittedName>
</protein>
<dbReference type="AlphaFoldDB" id="A0A4Y2GEB5"/>
<evidence type="ECO:0000256" key="1">
    <source>
        <dbReference type="SAM" id="MobiDB-lite"/>
    </source>
</evidence>
<name>A0A4Y2GEB5_ARAVE</name>
<dbReference type="Proteomes" id="UP000499080">
    <property type="component" value="Unassembled WGS sequence"/>
</dbReference>
<evidence type="ECO:0000313" key="3">
    <source>
        <dbReference type="Proteomes" id="UP000499080"/>
    </source>
</evidence>
<dbReference type="OrthoDB" id="6627597at2759"/>
<feature type="compositionally biased region" description="Basic and acidic residues" evidence="1">
    <location>
        <begin position="63"/>
        <end position="73"/>
    </location>
</feature>
<reference evidence="2 3" key="1">
    <citation type="journal article" date="2019" name="Sci. Rep.">
        <title>Orb-weaving spider Araneus ventricosus genome elucidates the spidroin gene catalogue.</title>
        <authorList>
            <person name="Kono N."/>
            <person name="Nakamura H."/>
            <person name="Ohtoshi R."/>
            <person name="Moran D.A.P."/>
            <person name="Shinohara A."/>
            <person name="Yoshida Y."/>
            <person name="Fujiwara M."/>
            <person name="Mori M."/>
            <person name="Tomita M."/>
            <person name="Arakawa K."/>
        </authorList>
    </citation>
    <scope>NUCLEOTIDE SEQUENCE [LARGE SCALE GENOMIC DNA]</scope>
</reference>